<feature type="domain" description="Sodium ion transport-associated" evidence="24">
    <location>
        <begin position="922"/>
        <end position="1121"/>
    </location>
</feature>
<dbReference type="GeneTree" id="ENSGT00940000163423"/>
<evidence type="ECO:0000256" key="18">
    <source>
        <dbReference type="ARBA" id="ARBA00038083"/>
    </source>
</evidence>
<dbReference type="FunFam" id="1.20.120.350:FF:000005">
    <property type="entry name" value="Sodium channel protein"/>
    <property type="match status" value="1"/>
</dbReference>
<dbReference type="InterPro" id="IPR005821">
    <property type="entry name" value="Ion_trans_dom"/>
</dbReference>
<dbReference type="FunFam" id="1.10.287.70:FF:000006">
    <property type="entry name" value="Sodium channel protein"/>
    <property type="match status" value="1"/>
</dbReference>
<keyword evidence="10 21" id="KW-0915">Sodium</keyword>
<feature type="domain" description="Ion transport" evidence="23">
    <location>
        <begin position="1448"/>
        <end position="1703"/>
    </location>
</feature>
<keyword evidence="11 21" id="KW-0406">Ion transport</keyword>
<feature type="compositionally biased region" description="Basic and acidic residues" evidence="22">
    <location>
        <begin position="27"/>
        <end position="43"/>
    </location>
</feature>
<keyword evidence="8 21" id="KW-0851">Voltage-gated channel</keyword>
<evidence type="ECO:0000256" key="6">
    <source>
        <dbReference type="ARBA" id="ARBA00022692"/>
    </source>
</evidence>
<dbReference type="GO" id="GO:0005248">
    <property type="term" value="F:voltage-gated sodium channel activity"/>
    <property type="evidence" value="ECO:0007669"/>
    <property type="project" value="InterPro"/>
</dbReference>
<feature type="transmembrane region" description="Helical" evidence="21">
    <location>
        <begin position="750"/>
        <end position="774"/>
    </location>
</feature>
<comment type="subcellular location">
    <subcellularLocation>
        <location evidence="1 21">Cell membrane</location>
        <topology evidence="1 21">Multi-pass membrane protein</topology>
    </subcellularLocation>
</comment>
<feature type="domain" description="SCN5A-like C-terminal IQ motif" evidence="26">
    <location>
        <begin position="1815"/>
        <end position="1846"/>
    </location>
</feature>
<feature type="transmembrane region" description="Helical" evidence="21">
    <location>
        <begin position="1167"/>
        <end position="1186"/>
    </location>
</feature>
<keyword evidence="6 21" id="KW-0812">Transmembrane</keyword>
<feature type="transmembrane region" description="Helical" evidence="21">
    <location>
        <begin position="795"/>
        <end position="823"/>
    </location>
</feature>
<evidence type="ECO:0000256" key="8">
    <source>
        <dbReference type="ARBA" id="ARBA00022882"/>
    </source>
</evidence>
<feature type="transmembrane region" description="Helical" evidence="21">
    <location>
        <begin position="216"/>
        <end position="237"/>
    </location>
</feature>
<evidence type="ECO:0000256" key="14">
    <source>
        <dbReference type="ARBA" id="ARBA00023180"/>
    </source>
</evidence>
<keyword evidence="16 21" id="KW-0407">Ion channel</keyword>
<feature type="compositionally biased region" description="Low complexity" evidence="22">
    <location>
        <begin position="430"/>
        <end position="444"/>
    </location>
</feature>
<evidence type="ECO:0000256" key="13">
    <source>
        <dbReference type="ARBA" id="ARBA00023157"/>
    </source>
</evidence>
<feature type="region of interest" description="Disordered" evidence="22">
    <location>
        <begin position="27"/>
        <end position="61"/>
    </location>
</feature>
<evidence type="ECO:0000313" key="28">
    <source>
        <dbReference type="Proteomes" id="UP000265040"/>
    </source>
</evidence>
<evidence type="ECO:0000256" key="5">
    <source>
        <dbReference type="ARBA" id="ARBA00022553"/>
    </source>
</evidence>
<feature type="transmembrane region" description="Helical" evidence="21">
    <location>
        <begin position="108"/>
        <end position="132"/>
    </location>
</feature>
<evidence type="ECO:0000256" key="3">
    <source>
        <dbReference type="ARBA" id="ARBA00022461"/>
    </source>
</evidence>
<feature type="compositionally biased region" description="Polar residues" evidence="22">
    <location>
        <begin position="1881"/>
        <end position="1895"/>
    </location>
</feature>
<protein>
    <recommendedName>
        <fullName evidence="21">Sodium channel protein</fullName>
    </recommendedName>
</protein>
<evidence type="ECO:0000259" key="23">
    <source>
        <dbReference type="Pfam" id="PF00520"/>
    </source>
</evidence>
<evidence type="ECO:0000256" key="4">
    <source>
        <dbReference type="ARBA" id="ARBA00022475"/>
    </source>
</evidence>
<dbReference type="Pfam" id="PF00520">
    <property type="entry name" value="Ion_trans"/>
    <property type="match status" value="4"/>
</dbReference>
<evidence type="ECO:0000256" key="11">
    <source>
        <dbReference type="ARBA" id="ARBA00023065"/>
    </source>
</evidence>
<dbReference type="Gene3D" id="1.10.238.10">
    <property type="entry name" value="EF-hand"/>
    <property type="match status" value="1"/>
</dbReference>
<organism evidence="27 28">
    <name type="scientific">Anabas testudineus</name>
    <name type="common">Climbing perch</name>
    <name type="synonym">Anthias testudineus</name>
    <dbReference type="NCBI Taxonomy" id="64144"/>
    <lineage>
        <taxon>Eukaryota</taxon>
        <taxon>Metazoa</taxon>
        <taxon>Chordata</taxon>
        <taxon>Craniata</taxon>
        <taxon>Vertebrata</taxon>
        <taxon>Euteleostomi</taxon>
        <taxon>Actinopterygii</taxon>
        <taxon>Neopterygii</taxon>
        <taxon>Teleostei</taxon>
        <taxon>Neoteleostei</taxon>
        <taxon>Acanthomorphata</taxon>
        <taxon>Anabantaria</taxon>
        <taxon>Anabantiformes</taxon>
        <taxon>Anabantoidei</taxon>
        <taxon>Anabantidae</taxon>
        <taxon>Anabas</taxon>
    </lineage>
</organism>
<dbReference type="SUPFAM" id="SSF81324">
    <property type="entry name" value="Voltage-gated potassium channels"/>
    <property type="match status" value="4"/>
</dbReference>
<dbReference type="Proteomes" id="UP000265040">
    <property type="component" value="Chromosome 2"/>
</dbReference>
<dbReference type="InterPro" id="IPR027359">
    <property type="entry name" value="Volt_channel_dom_sf"/>
</dbReference>
<name>A0A7N5ZWC9_ANATE</name>
<evidence type="ECO:0000256" key="1">
    <source>
        <dbReference type="ARBA" id="ARBA00004651"/>
    </source>
</evidence>
<dbReference type="PANTHER" id="PTHR10037">
    <property type="entry name" value="VOLTAGE-GATED CATION CHANNEL CALCIUM AND SODIUM"/>
    <property type="match status" value="1"/>
</dbReference>
<keyword evidence="5" id="KW-0597">Phosphoprotein</keyword>
<keyword evidence="28" id="KW-1185">Reference proteome</keyword>
<feature type="transmembrane region" description="Helical" evidence="21">
    <location>
        <begin position="1509"/>
        <end position="1529"/>
    </location>
</feature>
<feature type="transmembrane region" description="Helical" evidence="21">
    <location>
        <begin position="1367"/>
        <end position="1390"/>
    </location>
</feature>
<dbReference type="Pfam" id="PF06512">
    <property type="entry name" value="Na_trans_assoc"/>
    <property type="match status" value="1"/>
</dbReference>
<evidence type="ECO:0000256" key="20">
    <source>
        <dbReference type="ARBA" id="ARBA00064899"/>
    </source>
</evidence>
<feature type="transmembrane region" description="Helical" evidence="21">
    <location>
        <begin position="366"/>
        <end position="393"/>
    </location>
</feature>
<keyword evidence="2 21" id="KW-0813">Transport</keyword>
<reference evidence="27" key="3">
    <citation type="submission" date="2025-09" db="UniProtKB">
        <authorList>
            <consortium name="Ensembl"/>
        </authorList>
    </citation>
    <scope>IDENTIFICATION</scope>
</reference>
<dbReference type="FunFam" id="1.20.120.350:FF:000003">
    <property type="entry name" value="Voltage-dependent sodium channel"/>
    <property type="match status" value="1"/>
</dbReference>
<dbReference type="FunFam" id="1.10.238.10:FF:000002">
    <property type="entry name" value="Sodium channel protein"/>
    <property type="match status" value="1"/>
</dbReference>
<evidence type="ECO:0000256" key="17">
    <source>
        <dbReference type="ARBA" id="ARBA00036239"/>
    </source>
</evidence>
<keyword evidence="13" id="KW-1015">Disulfide bond</keyword>
<dbReference type="GO" id="GO:0086010">
    <property type="term" value="P:membrane depolarization during action potential"/>
    <property type="evidence" value="ECO:0007669"/>
    <property type="project" value="TreeGrafter"/>
</dbReference>
<comment type="subunit">
    <text evidence="20">Voltage-gated sodium (Nav) channels consist of an ion-conducting alpha subunit which is functional on its own associated with regulatory beta subunits.</text>
</comment>
<keyword evidence="15 21" id="KW-0739">Sodium transport</keyword>
<keyword evidence="4" id="KW-1003">Cell membrane</keyword>
<dbReference type="FunFam" id="1.10.287.70:FF:000001">
    <property type="entry name" value="Sodium channel protein"/>
    <property type="match status" value="1"/>
</dbReference>
<dbReference type="FunFam" id="1.20.120.350:FF:000002">
    <property type="entry name" value="Sodium channel protein"/>
    <property type="match status" value="1"/>
</dbReference>
<comment type="similarity">
    <text evidence="18">Belongs to the sodium channel (TC 1.A.1.10) family. Nav1.4/SCN4A subfamily.</text>
</comment>
<dbReference type="PANTHER" id="PTHR10037:SF278">
    <property type="entry name" value="SODIUM CHANNEL PROTEIN TYPE 2 SUBUNIT ALPHA"/>
    <property type="match status" value="1"/>
</dbReference>
<dbReference type="InterPro" id="IPR010526">
    <property type="entry name" value="Na_trans_assoc_dom"/>
</dbReference>
<comment type="function">
    <text evidence="19">Pore-forming subunit of a voltage-gated sodium (Nav) channel that directly mediates the depolarizing phase of action potentials in excitable membranes. Navs, also called VGSCs (voltage-gated sodium channels) or VDSCs (voltage-dependent sodium channels), operate by switching between closed and open conformations depending on the voltage difference across the membrane. In the open conformation they allow Na(+) ions to selectively pass through the pore, along their electrochemical gradient. The influx of Na+ ions provokes membrane depolarization, initiating the propagation of electrical signals throughout cells and tissues.</text>
</comment>
<feature type="compositionally biased region" description="Basic and acidic residues" evidence="22">
    <location>
        <begin position="1896"/>
        <end position="1921"/>
    </location>
</feature>
<dbReference type="CDD" id="cd13433">
    <property type="entry name" value="Na_channel_gate"/>
    <property type="match status" value="1"/>
</dbReference>
<evidence type="ECO:0000259" key="25">
    <source>
        <dbReference type="Pfam" id="PF11933"/>
    </source>
</evidence>
<feature type="transmembrane region" description="Helical" evidence="21">
    <location>
        <begin position="685"/>
        <end position="703"/>
    </location>
</feature>
<dbReference type="Gene3D" id="1.10.287.70">
    <property type="match status" value="4"/>
</dbReference>
<evidence type="ECO:0000256" key="21">
    <source>
        <dbReference type="RuleBase" id="RU361132"/>
    </source>
</evidence>
<evidence type="ECO:0000259" key="24">
    <source>
        <dbReference type="Pfam" id="PF06512"/>
    </source>
</evidence>
<feature type="transmembrane region" description="Helical" evidence="21">
    <location>
        <begin position="1670"/>
        <end position="1693"/>
    </location>
</feature>
<feature type="domain" description="Ion transport" evidence="23">
    <location>
        <begin position="1126"/>
        <end position="1399"/>
    </location>
</feature>
<feature type="transmembrane region" description="Helical" evidence="21">
    <location>
        <begin position="1449"/>
        <end position="1467"/>
    </location>
</feature>
<evidence type="ECO:0000256" key="2">
    <source>
        <dbReference type="ARBA" id="ARBA00022448"/>
    </source>
</evidence>
<feature type="domain" description="Ion transport" evidence="23">
    <location>
        <begin position="121"/>
        <end position="399"/>
    </location>
</feature>
<dbReference type="PRINTS" id="PR00170">
    <property type="entry name" value="NACHANNEL"/>
</dbReference>
<accession>A0A7N5ZWC9</accession>
<dbReference type="InterPro" id="IPR024583">
    <property type="entry name" value="Na_trans_cytopl"/>
</dbReference>
<evidence type="ECO:0000256" key="9">
    <source>
        <dbReference type="ARBA" id="ARBA00022989"/>
    </source>
</evidence>
<reference evidence="27" key="1">
    <citation type="submission" date="2021-04" db="EMBL/GenBank/DDBJ databases">
        <authorList>
            <consortium name="Wellcome Sanger Institute Data Sharing"/>
        </authorList>
    </citation>
    <scope>NUCLEOTIDE SEQUENCE [LARGE SCALE GENOMIC DNA]</scope>
</reference>
<evidence type="ECO:0000256" key="19">
    <source>
        <dbReference type="ARBA" id="ARBA00055248"/>
    </source>
</evidence>
<dbReference type="FunFam" id="1.20.5.1190:FF:000001">
    <property type="entry name" value="Sodium channel protein"/>
    <property type="match status" value="1"/>
</dbReference>
<feature type="region of interest" description="Disordered" evidence="22">
    <location>
        <begin position="1872"/>
        <end position="1921"/>
    </location>
</feature>
<evidence type="ECO:0000256" key="22">
    <source>
        <dbReference type="SAM" id="MobiDB-lite"/>
    </source>
</evidence>
<keyword evidence="3 21" id="KW-0894">Sodium channel</keyword>
<feature type="transmembrane region" description="Helical" evidence="21">
    <location>
        <begin position="1128"/>
        <end position="1146"/>
    </location>
</feature>
<feature type="transmembrane region" description="Helical" evidence="21">
    <location>
        <begin position="885"/>
        <end position="908"/>
    </location>
</feature>
<feature type="transmembrane region" description="Helical" evidence="21">
    <location>
        <begin position="1566"/>
        <end position="1594"/>
    </location>
</feature>
<comment type="catalytic activity">
    <reaction evidence="17">
        <text>Na(+)(in) = Na(+)(out)</text>
        <dbReference type="Rhea" id="RHEA:34963"/>
        <dbReference type="ChEBI" id="CHEBI:29101"/>
    </reaction>
</comment>
<keyword evidence="7" id="KW-0677">Repeat</keyword>
<dbReference type="GO" id="GO:0001518">
    <property type="term" value="C:voltage-gated sodium channel complex"/>
    <property type="evidence" value="ECO:0007669"/>
    <property type="project" value="UniProtKB-UniRule"/>
</dbReference>
<feature type="transmembrane region" description="Helical" evidence="21">
    <location>
        <begin position="1244"/>
        <end position="1270"/>
    </location>
</feature>
<dbReference type="Gene3D" id="1.20.120.350">
    <property type="entry name" value="Voltage-gated potassium channels. Chain C"/>
    <property type="match status" value="4"/>
</dbReference>
<feature type="region of interest" description="Disordered" evidence="22">
    <location>
        <begin position="422"/>
        <end position="483"/>
    </location>
</feature>
<evidence type="ECO:0000256" key="12">
    <source>
        <dbReference type="ARBA" id="ARBA00023136"/>
    </source>
</evidence>
<evidence type="ECO:0000256" key="10">
    <source>
        <dbReference type="ARBA" id="ARBA00023053"/>
    </source>
</evidence>
<feature type="compositionally biased region" description="Basic residues" evidence="22">
    <location>
        <begin position="447"/>
        <end position="457"/>
    </location>
</feature>
<dbReference type="Ensembl" id="ENSATET00000064717.2">
    <property type="protein sequence ID" value="ENSATEP00000039919.1"/>
    <property type="gene ID" value="ENSATEG00000007932.3"/>
</dbReference>
<feature type="transmembrane region" description="Helical" evidence="21">
    <location>
        <begin position="1198"/>
        <end position="1218"/>
    </location>
</feature>
<keyword evidence="12 21" id="KW-0472">Membrane</keyword>
<evidence type="ECO:0000256" key="16">
    <source>
        <dbReference type="ARBA" id="ARBA00023303"/>
    </source>
</evidence>
<feature type="domain" description="Voltage-gated Na+ ion channel cytoplasmic" evidence="25">
    <location>
        <begin position="480"/>
        <end position="634"/>
    </location>
</feature>
<feature type="compositionally biased region" description="Basic and acidic residues" evidence="22">
    <location>
        <begin position="465"/>
        <end position="476"/>
    </location>
</feature>
<keyword evidence="14" id="KW-0325">Glycoprotein</keyword>
<dbReference type="InterPro" id="IPR001696">
    <property type="entry name" value="Na_channel_asu"/>
</dbReference>
<dbReference type="InterPro" id="IPR043203">
    <property type="entry name" value="VGCC_Ca_Na"/>
</dbReference>
<feature type="transmembrane region" description="Helical" evidence="21">
    <location>
        <begin position="715"/>
        <end position="738"/>
    </location>
</feature>
<proteinExistence type="inferred from homology"/>
<comment type="function">
    <text evidence="21">Mediates the voltage-dependent sodium ion permeability of excitable membranes. Assuming opened or closed conformations in response to the voltage difference across the membrane, the protein forms a sodium-selective channel through which Na(+) ions may pass in accordance with their electrochemical gradient.</text>
</comment>
<feature type="domain" description="Ion transport" evidence="23">
    <location>
        <begin position="684"/>
        <end position="914"/>
    </location>
</feature>
<dbReference type="Pfam" id="PF24609">
    <property type="entry name" value="IQ_SCN5A_C"/>
    <property type="match status" value="1"/>
</dbReference>
<comment type="caution">
    <text evidence="21">Lacks conserved residue(s) required for the propagation of feature annotation.</text>
</comment>
<feature type="transmembrane region" description="Helical" evidence="21">
    <location>
        <begin position="185"/>
        <end position="204"/>
    </location>
</feature>
<dbReference type="FunFam" id="1.20.120.350:FF:000004">
    <property type="entry name" value="Sodium channel protein"/>
    <property type="match status" value="1"/>
</dbReference>
<dbReference type="InterPro" id="IPR044564">
    <property type="entry name" value="Na_chnl_inactivation_gate"/>
</dbReference>
<dbReference type="Gene3D" id="1.20.5.1190">
    <property type="entry name" value="iswi atpase"/>
    <property type="match status" value="1"/>
</dbReference>
<evidence type="ECO:0000313" key="27">
    <source>
        <dbReference type="Ensembl" id="ENSATEP00000039919.1"/>
    </source>
</evidence>
<feature type="transmembrane region" description="Helical" evidence="21">
    <location>
        <begin position="243"/>
        <end position="263"/>
    </location>
</feature>
<sequence>MAQLLVPPGPDSFRPFVPESLKAIERRIAEEEARRPGAERRSDSDDENGPKPNSDLEAGKSLPFIYGDIPPHLVSTPLEDLDPYYSDQKTFIVLNRRKAIFRFNATPAFTNCIVFFNLVSTMFSMLIMFTILTNCAFMTLSNPPDWAKNVEYTFTGIYTFESLIKILARGFCVGKFTFLQDPWNWLDFSVILMAYVTEFVDLGNVSALRTFRVLRALKTISVIPGLKTIVGALIQSVKKLSDVMILTVFCLSVFALIGLQLFMGNLRQKCVRLPTNSSNITSDDPFLNSNYYYLPGRRDALLCGNGSGAGLCPEGFTCIKAGRNPDYGYTSFDTFSWAFLSLFRLMTQDFWENLYQQTLRAAGKPYMVFFVLVIFLGSFYLVNLILAVVAMAYDEQNQATIEEAQQKEEEFQAMLEQLKRHGEYSGRGGPTSESSSGTSKLSSKSAKERRNRRKKRKQREEEEERGVRDKFHKSESEDSINIRGSLFSPRRNSRASLFSFRGRARDMGSENDFADDEHSTFEESDSRRGSLFLPRRLERRCSVVSQTSLGAPRVILPANGKMHCTVDCNGVVSLVGGTSVTTSPVGLLLPEVTYLFHGTTTDTELKKRRSGFHQPSMDYLEEPGGRQRAMSVASILTNTMEELEESRQKCPPCWYRFANTCLIWDCCPAWLKIKEVINMVVMDPFVDLTITVCIVLNTLFMAMEHYPMTKEFDTVLSVGNLVFTGIFTAEMCFKIIALDPYYYFQEGWNIFDGIIVSLSLMELGLANVEGLSVLRSFRLLRVFKLAKSWPTLNMLIKIIGNSVGALGNLTLVLAIIVFIFAVVGMQLFGKNYKECVCKISEDCVLPRWHMHDFFHSFLIVFRVLCGEWIETMWDCMEVAGQTMCLIVFMMVMVIGNLVVLNLFLALLLSSFSADNLAATDEDSEMNNLQIAVGRIQRGIAFVKATVRQSFQSLCFSGGGKGSGLAEESKPLDELHSNGKGNCISNHTVEITKDPSGVYMTEGNGRPGGLTVTVPIAVGESDFENLNTEDFSSDSSDVEGSKEVRRLVSVRKSQLSYFCTHSVVWFDPTISFSQCGLHIPVAISQSPVCFLSTGCVRRFQWCQVNEEGVNYKSWWTLRKTCFIIVEHNWFESFIIFMILLSSGALAFEDIYIEQRRTIKTVLEYADKVFTYVFILEMLLKWVAYGFVKYFTNAWCWLDFLIVDVSLVSLVANALGYSELSAIKSLRTLRALRPLRALSRFEGMRVVVNALLGAIPSIMNVLLVCLIFWLIFSIMGVNLFAGKYYYCVNTTNDELLPISIVNNKSDCLNLVNDSARWKNVKINFDNVGAGYLALLQVATFKGWMDIMYAAVDSRGVEAQPEYEVNLYMYLYFVIFIIFGSFFTLNLFIGVIIDNFNQQKKKIRGQDIFMTEEQKKYYNAMKKLGSKKPQKPIPRPTNAFQGCVFDCITKQAFDIVIMILICLNMVTMMVETDDQTQEMAKILYWINMVFIVLFTGECMLKMISLRHYYFTIGWNIFDFVVVILSIVGMFLSEVIEKYFVSPTLFRVIRLARIGRILRLIKGAKGIRTLLFALMMSLPALFNIGLLLFLVMFIYAIFGMSNFAYVKREAGIDDMFNFETFGNSMICLFQITTSAGWDGLLAPILNKREPDCDSQMEHPGNSYKGNCGNPSVGIFFFVSYIIICFLIVVNMYIAVILENFSVATEESAEPLSEDDFEMFYEVWERFDPDATQFVEYCKLSDFADALDPPLRIPKPNMIQLITMDLPMVSGERIHCLDILFAFTKRVLGEGGEMDVLRGQMEERFMASNPSKVSYEPITTTLRRKQEEMSAVIIQRAFRRYMICMAMKKASAIYKEQLKEGIRDPDKDVMIISKFNENSTSDKTDMTPSTASPPSYNSVTKSDKDKYEKENREKENKGKDLKDRKK</sequence>
<dbReference type="Pfam" id="PF11933">
    <property type="entry name" value="Na_trans_cytopl"/>
    <property type="match status" value="1"/>
</dbReference>
<dbReference type="InterPro" id="IPR058542">
    <property type="entry name" value="IQ_SCN5A_C"/>
</dbReference>
<keyword evidence="9 21" id="KW-1133">Transmembrane helix</keyword>
<dbReference type="GO" id="GO:0019228">
    <property type="term" value="P:neuronal action potential"/>
    <property type="evidence" value="ECO:0007669"/>
    <property type="project" value="TreeGrafter"/>
</dbReference>
<evidence type="ECO:0000256" key="15">
    <source>
        <dbReference type="ARBA" id="ARBA00023201"/>
    </source>
</evidence>
<reference evidence="27" key="2">
    <citation type="submission" date="2025-08" db="UniProtKB">
        <authorList>
            <consortium name="Ensembl"/>
        </authorList>
    </citation>
    <scope>IDENTIFICATION</scope>
</reference>
<evidence type="ECO:0000259" key="26">
    <source>
        <dbReference type="Pfam" id="PF24609"/>
    </source>
</evidence>
<evidence type="ECO:0000256" key="7">
    <source>
        <dbReference type="ARBA" id="ARBA00022737"/>
    </source>
</evidence>
<feature type="transmembrane region" description="Helical" evidence="21">
    <location>
        <begin position="1479"/>
        <end position="1497"/>
    </location>
</feature>